<feature type="domain" description="PORR" evidence="1">
    <location>
        <begin position="45"/>
        <end position="187"/>
    </location>
</feature>
<reference evidence="2 3" key="1">
    <citation type="journal article" date="2023" name="Hortic Res">
        <title>Pangenome of water caltrop reveals structural variations and asymmetric subgenome divergence after allopolyploidization.</title>
        <authorList>
            <person name="Zhang X."/>
            <person name="Chen Y."/>
            <person name="Wang L."/>
            <person name="Yuan Y."/>
            <person name="Fang M."/>
            <person name="Shi L."/>
            <person name="Lu R."/>
            <person name="Comes H.P."/>
            <person name="Ma Y."/>
            <person name="Chen Y."/>
            <person name="Huang G."/>
            <person name="Zhou Y."/>
            <person name="Zheng Z."/>
            <person name="Qiu Y."/>
        </authorList>
    </citation>
    <scope>NUCLEOTIDE SEQUENCE [LARGE SCALE GENOMIC DNA]</scope>
    <source>
        <strain evidence="2">F231</strain>
    </source>
</reference>
<protein>
    <recommendedName>
        <fullName evidence="1">PORR domain-containing protein</fullName>
    </recommendedName>
</protein>
<dbReference type="EMBL" id="JAXQNO010000017">
    <property type="protein sequence ID" value="KAK4779321.1"/>
    <property type="molecule type" value="Genomic_DNA"/>
</dbReference>
<evidence type="ECO:0000313" key="3">
    <source>
        <dbReference type="Proteomes" id="UP001346149"/>
    </source>
</evidence>
<name>A0AAN7L568_TRANT</name>
<dbReference type="Pfam" id="PF11955">
    <property type="entry name" value="PORR"/>
    <property type="match status" value="1"/>
</dbReference>
<accession>A0AAN7L568</accession>
<evidence type="ECO:0000313" key="2">
    <source>
        <dbReference type="EMBL" id="KAK4779321.1"/>
    </source>
</evidence>
<sequence length="191" mass="21860">MYSGSLIVNILNRIAIHDPVSNELKPAIDSDDKLHPASQRLVHTRISDLKAVNLLISIISHAPNSCLPIYHLSRCRGQLGLPEDLKISTVIRRYPNIFSEYHALDSGGTPVPWLELTSRAIRLHEEELAIFYSYHLDILSRLQKLLMLTRDRVLPLQTLDQLKWDLGLPYNYEESLIRKSLDIFSLICLPD</sequence>
<dbReference type="PANTHER" id="PTHR31476:SF6">
    <property type="entry name" value="EMB|CAB68190.1"/>
    <property type="match status" value="1"/>
</dbReference>
<dbReference type="AlphaFoldDB" id="A0AAN7L568"/>
<gene>
    <name evidence="2" type="ORF">SAY86_006849</name>
</gene>
<dbReference type="InterPro" id="IPR021099">
    <property type="entry name" value="PORR_domain"/>
</dbReference>
<proteinExistence type="predicted"/>
<comment type="caution">
    <text evidence="2">The sequence shown here is derived from an EMBL/GenBank/DDBJ whole genome shotgun (WGS) entry which is preliminary data.</text>
</comment>
<evidence type="ECO:0000259" key="1">
    <source>
        <dbReference type="Pfam" id="PF11955"/>
    </source>
</evidence>
<dbReference type="InterPro" id="IPR045040">
    <property type="entry name" value="PORR_fam"/>
</dbReference>
<dbReference type="PANTHER" id="PTHR31476">
    <property type="entry name" value="PROTEIN WHAT'S THIS FACTOR 1 HOMOLOG, CHLOROPLASTIC"/>
    <property type="match status" value="1"/>
</dbReference>
<organism evidence="2 3">
    <name type="scientific">Trapa natans</name>
    <name type="common">Water chestnut</name>
    <dbReference type="NCBI Taxonomy" id="22666"/>
    <lineage>
        <taxon>Eukaryota</taxon>
        <taxon>Viridiplantae</taxon>
        <taxon>Streptophyta</taxon>
        <taxon>Embryophyta</taxon>
        <taxon>Tracheophyta</taxon>
        <taxon>Spermatophyta</taxon>
        <taxon>Magnoliopsida</taxon>
        <taxon>eudicotyledons</taxon>
        <taxon>Gunneridae</taxon>
        <taxon>Pentapetalae</taxon>
        <taxon>rosids</taxon>
        <taxon>malvids</taxon>
        <taxon>Myrtales</taxon>
        <taxon>Lythraceae</taxon>
        <taxon>Trapa</taxon>
    </lineage>
</organism>
<dbReference type="GO" id="GO:0003723">
    <property type="term" value="F:RNA binding"/>
    <property type="evidence" value="ECO:0007669"/>
    <property type="project" value="InterPro"/>
</dbReference>
<dbReference type="Proteomes" id="UP001346149">
    <property type="component" value="Unassembled WGS sequence"/>
</dbReference>
<keyword evidence="3" id="KW-1185">Reference proteome</keyword>